<keyword evidence="6" id="KW-1185">Reference proteome</keyword>
<evidence type="ECO:0000256" key="2">
    <source>
        <dbReference type="ARBA" id="ARBA00022723"/>
    </source>
</evidence>
<gene>
    <name evidence="5" type="ORF">WKW79_03735</name>
</gene>
<sequence>MAKSLRAGQMARYAAPLFLALSGELGTPDNLGHAAAPPTGIDDPVIASAWQALRTLQCERCHGQGYEGLSAPSIVEFARTQGHASFVRTVLDGNGPRGMPAYRGNPLVDANIEGIYRYFAARANGSIAPNDRPAGRGTQAQG</sequence>
<evidence type="ECO:0000256" key="1">
    <source>
        <dbReference type="ARBA" id="ARBA00022617"/>
    </source>
</evidence>
<evidence type="ECO:0000256" key="3">
    <source>
        <dbReference type="ARBA" id="ARBA00023004"/>
    </source>
</evidence>
<dbReference type="Pfam" id="PF13442">
    <property type="entry name" value="Cytochrome_CBB3"/>
    <property type="match status" value="1"/>
</dbReference>
<protein>
    <submittedName>
        <fullName evidence="5">Cytochrome c</fullName>
    </submittedName>
</protein>
<dbReference type="Gene3D" id="1.10.760.10">
    <property type="entry name" value="Cytochrome c-like domain"/>
    <property type="match status" value="1"/>
</dbReference>
<dbReference type="SUPFAM" id="SSF46626">
    <property type="entry name" value="Cytochrome c"/>
    <property type="match status" value="1"/>
</dbReference>
<dbReference type="RefSeq" id="WP_340333742.1">
    <property type="nucleotide sequence ID" value="NZ_JBBKZS010000001.1"/>
</dbReference>
<organism evidence="5 6">
    <name type="scientific">Variovorax robiniae</name>
    <dbReference type="NCBI Taxonomy" id="1836199"/>
    <lineage>
        <taxon>Bacteria</taxon>
        <taxon>Pseudomonadati</taxon>
        <taxon>Pseudomonadota</taxon>
        <taxon>Betaproteobacteria</taxon>
        <taxon>Burkholderiales</taxon>
        <taxon>Comamonadaceae</taxon>
        <taxon>Variovorax</taxon>
    </lineage>
</organism>
<evidence type="ECO:0000313" key="6">
    <source>
        <dbReference type="Proteomes" id="UP001367030"/>
    </source>
</evidence>
<name>A0ABU8X1J7_9BURK</name>
<accession>A0ABU8X1J7</accession>
<comment type="caution">
    <text evidence="5">The sequence shown here is derived from an EMBL/GenBank/DDBJ whole genome shotgun (WGS) entry which is preliminary data.</text>
</comment>
<feature type="domain" description="Cytochrome c" evidence="4">
    <location>
        <begin position="55"/>
        <end position="118"/>
    </location>
</feature>
<reference evidence="5 6" key="1">
    <citation type="submission" date="2024-03" db="EMBL/GenBank/DDBJ databases">
        <title>Novel species of the genus Variovorax.</title>
        <authorList>
            <person name="Liu Q."/>
            <person name="Xin Y.-H."/>
        </authorList>
    </citation>
    <scope>NUCLEOTIDE SEQUENCE [LARGE SCALE GENOMIC DNA]</scope>
    <source>
        <strain evidence="5 6">KACC 18901</strain>
    </source>
</reference>
<evidence type="ECO:0000259" key="4">
    <source>
        <dbReference type="Pfam" id="PF13442"/>
    </source>
</evidence>
<dbReference type="Proteomes" id="UP001367030">
    <property type="component" value="Unassembled WGS sequence"/>
</dbReference>
<evidence type="ECO:0000313" key="5">
    <source>
        <dbReference type="EMBL" id="MEJ8853662.1"/>
    </source>
</evidence>
<dbReference type="InterPro" id="IPR009056">
    <property type="entry name" value="Cyt_c-like_dom"/>
</dbReference>
<keyword evidence="1" id="KW-0349">Heme</keyword>
<dbReference type="InterPro" id="IPR036909">
    <property type="entry name" value="Cyt_c-like_dom_sf"/>
</dbReference>
<dbReference type="EMBL" id="JBBKZS010000001">
    <property type="protein sequence ID" value="MEJ8853662.1"/>
    <property type="molecule type" value="Genomic_DNA"/>
</dbReference>
<proteinExistence type="predicted"/>
<keyword evidence="3" id="KW-0408">Iron</keyword>
<keyword evidence="2" id="KW-0479">Metal-binding</keyword>